<dbReference type="SUPFAM" id="SSF53850">
    <property type="entry name" value="Periplasmic binding protein-like II"/>
    <property type="match status" value="1"/>
</dbReference>
<evidence type="ECO:0000313" key="2">
    <source>
        <dbReference type="Proteomes" id="UP000199639"/>
    </source>
</evidence>
<dbReference type="Gene3D" id="3.40.190.10">
    <property type="entry name" value="Periplasmic binding protein-like II"/>
    <property type="match status" value="2"/>
</dbReference>
<evidence type="ECO:0000313" key="1">
    <source>
        <dbReference type="EMBL" id="SDN42961.1"/>
    </source>
</evidence>
<gene>
    <name evidence="1" type="ORF">SAMN05216368_105220</name>
</gene>
<dbReference type="EMBL" id="FNIB01000005">
    <property type="protein sequence ID" value="SDN42961.1"/>
    <property type="molecule type" value="Genomic_DNA"/>
</dbReference>
<protein>
    <submittedName>
        <fullName evidence="1">Alpha-glucoside transport system substrate-binding protein</fullName>
    </submittedName>
</protein>
<dbReference type="AlphaFoldDB" id="A0A5E9FZ88"/>
<accession>A0A5E9FZ88</accession>
<name>A0A5E9FZ88_9MICO</name>
<sequence length="164" mass="16857">MATPISNGTCALTHQASFFDGFIKDAGGTVGPDADVWAFITPSVKAGGQAVTGGGEIVGAFSDDADTQKVLEYLSSADWANSRVGLGGVISANKGLDASKATSPILQEAITILQDPKTTFRFDGSDLMPGAVGSGTFWKGIVSWINGTPTDEVLTSIEAGWPSK</sequence>
<dbReference type="Proteomes" id="UP000199639">
    <property type="component" value="Unassembled WGS sequence"/>
</dbReference>
<proteinExistence type="predicted"/>
<reference evidence="1 2" key="1">
    <citation type="submission" date="2016-10" db="EMBL/GenBank/DDBJ databases">
        <authorList>
            <person name="Varghese N."/>
            <person name="Submissions S."/>
        </authorList>
    </citation>
    <scope>NUCLEOTIDE SEQUENCE [LARGE SCALE GENOMIC DNA]</scope>
    <source>
        <strain evidence="1 2">CGMCC 1.11215</strain>
    </source>
</reference>
<dbReference type="STRING" id="1424659.SAMN05216368_105220"/>
<organism evidence="1 2">
    <name type="scientific">Cryobacterium flavum</name>
    <dbReference type="NCBI Taxonomy" id="1424659"/>
    <lineage>
        <taxon>Bacteria</taxon>
        <taxon>Bacillati</taxon>
        <taxon>Actinomycetota</taxon>
        <taxon>Actinomycetes</taxon>
        <taxon>Micrococcales</taxon>
        <taxon>Microbacteriaceae</taxon>
        <taxon>Cryobacterium</taxon>
    </lineage>
</organism>